<comment type="caution">
    <text evidence="2">The sequence shown here is derived from an EMBL/GenBank/DDBJ whole genome shotgun (WGS) entry which is preliminary data.</text>
</comment>
<accession>A0A817WZS2</accession>
<evidence type="ECO:0000313" key="4">
    <source>
        <dbReference type="Proteomes" id="UP000663825"/>
    </source>
</evidence>
<dbReference type="OrthoDB" id="10042375at2759"/>
<dbReference type="AlphaFoldDB" id="A0A817WZS2"/>
<reference evidence="2" key="1">
    <citation type="submission" date="2021-02" db="EMBL/GenBank/DDBJ databases">
        <authorList>
            <person name="Nowell W R."/>
        </authorList>
    </citation>
    <scope>NUCLEOTIDE SEQUENCE</scope>
</reference>
<evidence type="ECO:0000313" key="2">
    <source>
        <dbReference type="EMBL" id="CAF3361514.1"/>
    </source>
</evidence>
<feature type="region of interest" description="Disordered" evidence="1">
    <location>
        <begin position="419"/>
        <end position="447"/>
    </location>
</feature>
<dbReference type="Proteomes" id="UP000663825">
    <property type="component" value="Unassembled WGS sequence"/>
</dbReference>
<feature type="compositionally biased region" description="Polar residues" evidence="1">
    <location>
        <begin position="435"/>
        <end position="447"/>
    </location>
</feature>
<dbReference type="EMBL" id="CAJOBP010001392">
    <property type="protein sequence ID" value="CAF4280809.1"/>
    <property type="molecule type" value="Genomic_DNA"/>
</dbReference>
<evidence type="ECO:0000313" key="3">
    <source>
        <dbReference type="EMBL" id="CAF4280809.1"/>
    </source>
</evidence>
<protein>
    <submittedName>
        <fullName evidence="2">Uncharacterized protein</fullName>
    </submittedName>
</protein>
<dbReference type="Proteomes" id="UP000663873">
    <property type="component" value="Unassembled WGS sequence"/>
</dbReference>
<dbReference type="EMBL" id="CAJNXB010004173">
    <property type="protein sequence ID" value="CAF3361514.1"/>
    <property type="molecule type" value="Genomic_DNA"/>
</dbReference>
<organism evidence="2 4">
    <name type="scientific">Rotaria socialis</name>
    <dbReference type="NCBI Taxonomy" id="392032"/>
    <lineage>
        <taxon>Eukaryota</taxon>
        <taxon>Metazoa</taxon>
        <taxon>Spiralia</taxon>
        <taxon>Gnathifera</taxon>
        <taxon>Rotifera</taxon>
        <taxon>Eurotatoria</taxon>
        <taxon>Bdelloidea</taxon>
        <taxon>Philodinida</taxon>
        <taxon>Philodinidae</taxon>
        <taxon>Rotaria</taxon>
    </lineage>
</organism>
<keyword evidence="5" id="KW-1185">Reference proteome</keyword>
<sequence length="587" mass="66438">MIATRAEQQESSSSNSGGIFQLEVSTKNIGRIKYRDGEVMIAQNQQKPTDFFFTPFPYADPDETNCYENEFNNRTELGLQVELYTPHLVQAIKHYLYKNQPSLCGNSTSDFLCDVSLLPMNSIRLVQKTSNSMSTRQKYTLEDSWQSATLLLQSMEFIIYASNMAECEKLRKSLTERCRLPNFEVHYSLYGQQTIQKQLEVTTEHVTSTTMYNRIHAQFPSAETVVLTGGDFKELLSESKDRITMTLRIQEGFENLKDPMTIDKHLEQQLSTQQNDVSQNDVTRHDITGVDLSGHSIDRADLRQHDINQLSSLNNHGSRVHLKHHDKQRFGQLDKLFDSHSRSSSSSNSQSSGDDGNIGFGFLDIFSFGGGFNSQTQTQAASSDSHNDVSTKQHGKVSNADVLNMTNTDEHSLNVLGNAQNHLNSTRIDKERSGSSRTDNNSLYQIKTNTNNFNATKMDKDTEKQHILSRHGAVKLLRYLSDNIYLEGDIIKPRPINAHLVKLGKLSTNTKLFSNTVLVRMRSNVYVLPLRCKPDENGGKSKIWLTDRIDRIESLLLDLKNQVGISDSQSFQNIANINEIKIDLDGY</sequence>
<evidence type="ECO:0000313" key="5">
    <source>
        <dbReference type="Proteomes" id="UP000663873"/>
    </source>
</evidence>
<feature type="region of interest" description="Disordered" evidence="1">
    <location>
        <begin position="375"/>
        <end position="401"/>
    </location>
</feature>
<name>A0A817WZS2_9BILA</name>
<proteinExistence type="predicted"/>
<evidence type="ECO:0000256" key="1">
    <source>
        <dbReference type="SAM" id="MobiDB-lite"/>
    </source>
</evidence>
<gene>
    <name evidence="2" type="ORF">TIS948_LOCUS24216</name>
    <name evidence="3" type="ORF">UJA718_LOCUS11374</name>
</gene>